<feature type="transmembrane region" description="Helical" evidence="7">
    <location>
        <begin position="109"/>
        <end position="132"/>
    </location>
</feature>
<feature type="domain" description="Type II secretion system protein GspF" evidence="8">
    <location>
        <begin position="202"/>
        <end position="317"/>
    </location>
</feature>
<dbReference type="AlphaFoldDB" id="V7I9C3"/>
<dbReference type="PANTHER" id="PTHR30012">
    <property type="entry name" value="GENERAL SECRETION PATHWAY PROTEIN"/>
    <property type="match status" value="1"/>
</dbReference>
<accession>V7I9C3</accession>
<evidence type="ECO:0000256" key="1">
    <source>
        <dbReference type="ARBA" id="ARBA00004651"/>
    </source>
</evidence>
<sequence length="325" mass="36137">MSGWSSGIRRRRRFNKERFFYEKSIYLSNGLGLVESLSLSQDETEMRLARQLQGGASLTDSFEGCGAFTRREVSIIRLSEETGTIGAAFRGLYEDLKEERELSGKIRTVLIYPGILISATIIFLFCAAYYLVPPIHDMISGISGRNTVLETVMAFTSVVPARVSGALCLLVMAVAFRYLMDREKMFAIVLGRKKAQYDEMMFIKEFNKLISGGMDVLKAAELLDDGVFRGQGLMERLISGEGLEAAFREEGFSGLLLSYIHMAEQTGDLPAALGSYVANRRSWFEDYLKRKTALVEPLAVIIMGLAVFASASVILLPMLDAYEAL</sequence>
<dbReference type="InterPro" id="IPR018076">
    <property type="entry name" value="T2SS_GspF_dom"/>
</dbReference>
<dbReference type="STRING" id="994573.T472_0200990"/>
<dbReference type="Gene3D" id="1.20.81.30">
    <property type="entry name" value="Type II secretion system (T2SS), domain F"/>
    <property type="match status" value="2"/>
</dbReference>
<evidence type="ECO:0000256" key="4">
    <source>
        <dbReference type="ARBA" id="ARBA00022692"/>
    </source>
</evidence>
<evidence type="ECO:0000256" key="6">
    <source>
        <dbReference type="ARBA" id="ARBA00023136"/>
    </source>
</evidence>
<proteinExistence type="inferred from homology"/>
<organism evidence="9 10">
    <name type="scientific">Youngiibacter fragilis 232.1</name>
    <dbReference type="NCBI Taxonomy" id="994573"/>
    <lineage>
        <taxon>Bacteria</taxon>
        <taxon>Bacillati</taxon>
        <taxon>Bacillota</taxon>
        <taxon>Clostridia</taxon>
        <taxon>Eubacteriales</taxon>
        <taxon>Clostridiaceae</taxon>
        <taxon>Youngiibacter</taxon>
    </lineage>
</organism>
<evidence type="ECO:0000256" key="5">
    <source>
        <dbReference type="ARBA" id="ARBA00022989"/>
    </source>
</evidence>
<dbReference type="OrthoDB" id="1953437at2"/>
<evidence type="ECO:0000313" key="9">
    <source>
        <dbReference type="EMBL" id="ETA82433.1"/>
    </source>
</evidence>
<feature type="domain" description="Type II secretion system protein GspF" evidence="8">
    <location>
        <begin position="24"/>
        <end position="133"/>
    </location>
</feature>
<keyword evidence="4 7" id="KW-0812">Transmembrane</keyword>
<evidence type="ECO:0000256" key="7">
    <source>
        <dbReference type="SAM" id="Phobius"/>
    </source>
</evidence>
<evidence type="ECO:0000313" key="10">
    <source>
        <dbReference type="Proteomes" id="UP000017747"/>
    </source>
</evidence>
<keyword evidence="6 7" id="KW-0472">Membrane</keyword>
<dbReference type="Pfam" id="PF00482">
    <property type="entry name" value="T2SSF"/>
    <property type="match status" value="2"/>
</dbReference>
<dbReference type="RefSeq" id="WP_023387253.1">
    <property type="nucleotide sequence ID" value="NZ_AXUN02000014.1"/>
</dbReference>
<dbReference type="EMBL" id="AXUN02000014">
    <property type="protein sequence ID" value="ETA82433.1"/>
    <property type="molecule type" value="Genomic_DNA"/>
</dbReference>
<reference evidence="9 10" key="1">
    <citation type="journal article" date="2014" name="Genome Announc.">
        <title>Genome Sequence of Youngiibacter fragilis, the Type Strain of the Genus Youngiibacter.</title>
        <authorList>
            <person name="Wawrik C.B."/>
            <person name="Callaghan A.V."/>
            <person name="Stamps B.W."/>
            <person name="Wawrik B."/>
        </authorList>
    </citation>
    <scope>NUCLEOTIDE SEQUENCE [LARGE SCALE GENOMIC DNA]</scope>
    <source>
        <strain evidence="9 10">232.1</strain>
    </source>
</reference>
<gene>
    <name evidence="9" type="ORF">T472_0200990</name>
</gene>
<dbReference type="PRINTS" id="PR00812">
    <property type="entry name" value="BCTERIALGSPF"/>
</dbReference>
<keyword evidence="3" id="KW-1003">Cell membrane</keyword>
<evidence type="ECO:0000256" key="2">
    <source>
        <dbReference type="ARBA" id="ARBA00005745"/>
    </source>
</evidence>
<comment type="subcellular location">
    <subcellularLocation>
        <location evidence="1">Cell membrane</location>
        <topology evidence="1">Multi-pass membrane protein</topology>
    </subcellularLocation>
</comment>
<keyword evidence="10" id="KW-1185">Reference proteome</keyword>
<feature type="transmembrane region" description="Helical" evidence="7">
    <location>
        <begin position="152"/>
        <end position="176"/>
    </location>
</feature>
<name>V7I9C3_9CLOT</name>
<dbReference type="eggNOG" id="COG1459">
    <property type="taxonomic scope" value="Bacteria"/>
</dbReference>
<dbReference type="GO" id="GO:0005886">
    <property type="term" value="C:plasma membrane"/>
    <property type="evidence" value="ECO:0007669"/>
    <property type="project" value="UniProtKB-SubCell"/>
</dbReference>
<feature type="transmembrane region" description="Helical" evidence="7">
    <location>
        <begin position="298"/>
        <end position="319"/>
    </location>
</feature>
<protein>
    <recommendedName>
        <fullName evidence="8">Type II secretion system protein GspF domain-containing protein</fullName>
    </recommendedName>
</protein>
<dbReference type="PANTHER" id="PTHR30012:SF0">
    <property type="entry name" value="TYPE II SECRETION SYSTEM PROTEIN F-RELATED"/>
    <property type="match status" value="1"/>
</dbReference>
<evidence type="ECO:0000259" key="8">
    <source>
        <dbReference type="Pfam" id="PF00482"/>
    </source>
</evidence>
<comment type="similarity">
    <text evidence="2">Belongs to the GSP F family.</text>
</comment>
<dbReference type="Proteomes" id="UP000017747">
    <property type="component" value="Unassembled WGS sequence"/>
</dbReference>
<keyword evidence="5 7" id="KW-1133">Transmembrane helix</keyword>
<dbReference type="InterPro" id="IPR042094">
    <property type="entry name" value="T2SS_GspF_sf"/>
</dbReference>
<dbReference type="InterPro" id="IPR003004">
    <property type="entry name" value="GspF/PilC"/>
</dbReference>
<comment type="caution">
    <text evidence="9">The sequence shown here is derived from an EMBL/GenBank/DDBJ whole genome shotgun (WGS) entry which is preliminary data.</text>
</comment>
<evidence type="ECO:0000256" key="3">
    <source>
        <dbReference type="ARBA" id="ARBA00022475"/>
    </source>
</evidence>